<dbReference type="RefSeq" id="WP_145267928.1">
    <property type="nucleotide sequence ID" value="NZ_CP036426.1"/>
</dbReference>
<keyword evidence="1" id="KW-1133">Transmembrane helix</keyword>
<evidence type="ECO:0000256" key="1">
    <source>
        <dbReference type="SAM" id="Phobius"/>
    </source>
</evidence>
<protein>
    <recommendedName>
        <fullName evidence="2">SHOCT domain-containing protein</fullName>
    </recommendedName>
</protein>
<evidence type="ECO:0000313" key="3">
    <source>
        <dbReference type="EMBL" id="QDV33572.1"/>
    </source>
</evidence>
<evidence type="ECO:0000313" key="4">
    <source>
        <dbReference type="Proteomes" id="UP000317835"/>
    </source>
</evidence>
<name>A0A518GYE8_9BACT</name>
<proteinExistence type="predicted"/>
<keyword evidence="4" id="KW-1185">Reference proteome</keyword>
<feature type="transmembrane region" description="Helical" evidence="1">
    <location>
        <begin position="17"/>
        <end position="37"/>
    </location>
</feature>
<accession>A0A518GYE8</accession>
<evidence type="ECO:0000259" key="2">
    <source>
        <dbReference type="Pfam" id="PF09851"/>
    </source>
</evidence>
<dbReference type="OrthoDB" id="5996503at2"/>
<feature type="domain" description="SHOCT" evidence="2">
    <location>
        <begin position="95"/>
        <end position="121"/>
    </location>
</feature>
<dbReference type="Proteomes" id="UP000317835">
    <property type="component" value="Chromosome"/>
</dbReference>
<gene>
    <name evidence="3" type="ORF">ElP_14460</name>
</gene>
<sequence length="172" mass="18596">MDKLELDARVAKLERRFGLMIVALFIVPAAILLISVARGGRVDVARAATVVSVPTPHPTPTVWETPAPEPFLGGMGGMMGMMGSMEGSMAALSHELATLTQLRDEGVITEEEWQAKKAKILEEPLSPGDLRTDLQLVQQLSDTGAICEEERTALRVRLLGLDEPGGEEMQGY</sequence>
<keyword evidence="1" id="KW-0472">Membrane</keyword>
<dbReference type="Pfam" id="PF09851">
    <property type="entry name" value="SHOCT"/>
    <property type="match status" value="1"/>
</dbReference>
<dbReference type="KEGG" id="tpla:ElP_14460"/>
<organism evidence="3 4">
    <name type="scientific">Tautonia plasticadhaerens</name>
    <dbReference type="NCBI Taxonomy" id="2527974"/>
    <lineage>
        <taxon>Bacteria</taxon>
        <taxon>Pseudomonadati</taxon>
        <taxon>Planctomycetota</taxon>
        <taxon>Planctomycetia</taxon>
        <taxon>Isosphaerales</taxon>
        <taxon>Isosphaeraceae</taxon>
        <taxon>Tautonia</taxon>
    </lineage>
</organism>
<dbReference type="EMBL" id="CP036426">
    <property type="protein sequence ID" value="QDV33572.1"/>
    <property type="molecule type" value="Genomic_DNA"/>
</dbReference>
<dbReference type="AlphaFoldDB" id="A0A518GYE8"/>
<reference evidence="3 4" key="1">
    <citation type="submission" date="2019-02" db="EMBL/GenBank/DDBJ databases">
        <title>Deep-cultivation of Planctomycetes and their phenomic and genomic characterization uncovers novel biology.</title>
        <authorList>
            <person name="Wiegand S."/>
            <person name="Jogler M."/>
            <person name="Boedeker C."/>
            <person name="Pinto D."/>
            <person name="Vollmers J."/>
            <person name="Rivas-Marin E."/>
            <person name="Kohn T."/>
            <person name="Peeters S.H."/>
            <person name="Heuer A."/>
            <person name="Rast P."/>
            <person name="Oberbeckmann S."/>
            <person name="Bunk B."/>
            <person name="Jeske O."/>
            <person name="Meyerdierks A."/>
            <person name="Storesund J.E."/>
            <person name="Kallscheuer N."/>
            <person name="Luecker S."/>
            <person name="Lage O.M."/>
            <person name="Pohl T."/>
            <person name="Merkel B.J."/>
            <person name="Hornburger P."/>
            <person name="Mueller R.-W."/>
            <person name="Bruemmer F."/>
            <person name="Labrenz M."/>
            <person name="Spormann A.M."/>
            <person name="Op den Camp H."/>
            <person name="Overmann J."/>
            <person name="Amann R."/>
            <person name="Jetten M.S.M."/>
            <person name="Mascher T."/>
            <person name="Medema M.H."/>
            <person name="Devos D.P."/>
            <person name="Kaster A.-K."/>
            <person name="Ovreas L."/>
            <person name="Rohde M."/>
            <person name="Galperin M.Y."/>
            <person name="Jogler C."/>
        </authorList>
    </citation>
    <scope>NUCLEOTIDE SEQUENCE [LARGE SCALE GENOMIC DNA]</scope>
    <source>
        <strain evidence="3 4">ElP</strain>
    </source>
</reference>
<keyword evidence="1" id="KW-0812">Transmembrane</keyword>
<dbReference type="InterPro" id="IPR018649">
    <property type="entry name" value="SHOCT"/>
</dbReference>